<feature type="region of interest" description="Disordered" evidence="1">
    <location>
        <begin position="1"/>
        <end position="22"/>
    </location>
</feature>
<sequence>MEKSANKYKQFNQKQSGNDSTHRVFNFDKKLENAMTKYDELLRVLSKN</sequence>
<comment type="caution">
    <text evidence="2">The sequence shown here is derived from an EMBL/GenBank/DDBJ whole genome shotgun (WGS) entry which is preliminary data.</text>
</comment>
<name>U2IVX2_9STRE</name>
<evidence type="ECO:0000313" key="3">
    <source>
        <dbReference type="Proteomes" id="UP000016617"/>
    </source>
</evidence>
<proteinExistence type="predicted"/>
<dbReference type="PATRIC" id="fig|1227275.3.peg.364"/>
<dbReference type="EMBL" id="AWVA01000022">
    <property type="protein sequence ID" value="ERJ78091.1"/>
    <property type="molecule type" value="Genomic_DNA"/>
</dbReference>
<organism evidence="2 3">
    <name type="scientific">Streptococcus sobrinus W1703</name>
    <dbReference type="NCBI Taxonomy" id="1227275"/>
    <lineage>
        <taxon>Bacteria</taxon>
        <taxon>Bacillati</taxon>
        <taxon>Bacillota</taxon>
        <taxon>Bacilli</taxon>
        <taxon>Lactobacillales</taxon>
        <taxon>Streptococcaceae</taxon>
        <taxon>Streptococcus</taxon>
    </lineage>
</organism>
<accession>U2IVX2</accession>
<evidence type="ECO:0000256" key="1">
    <source>
        <dbReference type="SAM" id="MobiDB-lite"/>
    </source>
</evidence>
<dbReference type="AlphaFoldDB" id="U2IVX2"/>
<reference evidence="2 3" key="1">
    <citation type="submission" date="2013-06" db="EMBL/GenBank/DDBJ databases">
        <authorList>
            <person name="Weinstock G."/>
            <person name="Sodergren E."/>
            <person name="Lobos E.A."/>
            <person name="Fulton L."/>
            <person name="Fulton R."/>
            <person name="Courtney L."/>
            <person name="Fronick C."/>
            <person name="O'Laughlin M."/>
            <person name="Godfrey J."/>
            <person name="Wilson R.M."/>
            <person name="Miner T."/>
            <person name="Farmer C."/>
            <person name="Delehaunty K."/>
            <person name="Cordes M."/>
            <person name="Minx P."/>
            <person name="Tomlinson C."/>
            <person name="Chen J."/>
            <person name="Wollam A."/>
            <person name="Pepin K.H."/>
            <person name="Bhonagiri V."/>
            <person name="Zhang X."/>
            <person name="Warren W."/>
            <person name="Mitreva M."/>
            <person name="Mardis E.R."/>
            <person name="Wilson R.K."/>
        </authorList>
    </citation>
    <scope>NUCLEOTIDE SEQUENCE [LARGE SCALE GENOMIC DNA]</scope>
    <source>
        <strain evidence="2 3">W1703</strain>
    </source>
</reference>
<feature type="compositionally biased region" description="Polar residues" evidence="1">
    <location>
        <begin position="7"/>
        <end position="19"/>
    </location>
</feature>
<dbReference type="GeneID" id="93924990"/>
<gene>
    <name evidence="2" type="ORF">HMPREF1557_00413</name>
</gene>
<evidence type="ECO:0000313" key="2">
    <source>
        <dbReference type="EMBL" id="ERJ78091.1"/>
    </source>
</evidence>
<protein>
    <submittedName>
        <fullName evidence="2">Uncharacterized protein</fullName>
    </submittedName>
</protein>
<dbReference type="RefSeq" id="WP_019771395.1">
    <property type="nucleotide sequence ID" value="NZ_KI259693.1"/>
</dbReference>
<dbReference type="Proteomes" id="UP000016617">
    <property type="component" value="Unassembled WGS sequence"/>
</dbReference>
<dbReference type="HOGENOM" id="CLU_3158505_0_0_9"/>